<protein>
    <recommendedName>
        <fullName evidence="4">Fibrinogen C-terminal domain-containing protein</fullName>
    </recommendedName>
</protein>
<dbReference type="AlphaFoldDB" id="A0AAV4FCH7"/>
<organism evidence="2 3">
    <name type="scientific">Elysia marginata</name>
    <dbReference type="NCBI Taxonomy" id="1093978"/>
    <lineage>
        <taxon>Eukaryota</taxon>
        <taxon>Metazoa</taxon>
        <taxon>Spiralia</taxon>
        <taxon>Lophotrochozoa</taxon>
        <taxon>Mollusca</taxon>
        <taxon>Gastropoda</taxon>
        <taxon>Heterobranchia</taxon>
        <taxon>Euthyneura</taxon>
        <taxon>Panpulmonata</taxon>
        <taxon>Sacoglossa</taxon>
        <taxon>Placobranchoidea</taxon>
        <taxon>Plakobranchidae</taxon>
        <taxon>Elysia</taxon>
    </lineage>
</organism>
<evidence type="ECO:0000313" key="2">
    <source>
        <dbReference type="EMBL" id="GFR70917.1"/>
    </source>
</evidence>
<reference evidence="2 3" key="1">
    <citation type="journal article" date="2021" name="Elife">
        <title>Chloroplast acquisition without the gene transfer in kleptoplastic sea slugs, Plakobranchus ocellatus.</title>
        <authorList>
            <person name="Maeda T."/>
            <person name="Takahashi S."/>
            <person name="Yoshida T."/>
            <person name="Shimamura S."/>
            <person name="Takaki Y."/>
            <person name="Nagai Y."/>
            <person name="Toyoda A."/>
            <person name="Suzuki Y."/>
            <person name="Arimoto A."/>
            <person name="Ishii H."/>
            <person name="Satoh N."/>
            <person name="Nishiyama T."/>
            <person name="Hasebe M."/>
            <person name="Maruyama T."/>
            <person name="Minagawa J."/>
            <person name="Obokata J."/>
            <person name="Shigenobu S."/>
        </authorList>
    </citation>
    <scope>NUCLEOTIDE SEQUENCE [LARGE SCALE GENOMIC DNA]</scope>
</reference>
<comment type="caution">
    <text evidence="2">The sequence shown here is derived from an EMBL/GenBank/DDBJ whole genome shotgun (WGS) entry which is preliminary data.</text>
</comment>
<gene>
    <name evidence="2" type="ORF">ElyMa_002084200</name>
</gene>
<dbReference type="Proteomes" id="UP000762676">
    <property type="component" value="Unassembled WGS sequence"/>
</dbReference>
<evidence type="ECO:0000256" key="1">
    <source>
        <dbReference type="SAM" id="Coils"/>
    </source>
</evidence>
<accession>A0AAV4FCH7</accession>
<keyword evidence="1" id="KW-0175">Coiled coil</keyword>
<name>A0AAV4FCH7_9GAST</name>
<feature type="coiled-coil region" evidence="1">
    <location>
        <begin position="12"/>
        <end position="134"/>
    </location>
</feature>
<dbReference type="EMBL" id="BMAT01004240">
    <property type="protein sequence ID" value="GFR70917.1"/>
    <property type="molecule type" value="Genomic_DNA"/>
</dbReference>
<proteinExistence type="predicted"/>
<sequence>MEIHQADRDSAMKDMRDEIENLKDIVVDKINNLEGLVRDKLAATELKMEERMNDLENRLEDKISTTCGVIAQVKRCSEFQGVLDSIQAVEKNLNNFEDQLQEVETAAKQSTLTADAMEKKLDSLGSQVETTNDNISKLSPLVETCSASAMSCGVSGGVEEYFDPLGGKKEWRLAFRGTAYINVESYPAYLYGTGIPAYVEPGCKQFNHSLPCSNHYRNRDAIENWSDVKQVLFGIYEKGQLMKYVLFDGSGSDYTNWFAEDRVIASSWVDLKTLSHNFFSLAGEARATHKRRFFINHVYGGCPGDKGWFFAGETLPGGCDFEKTLAMPIYQYASGDTVALMTSSDKRRADAIGIFVKY</sequence>
<keyword evidence="3" id="KW-1185">Reference proteome</keyword>
<evidence type="ECO:0000313" key="3">
    <source>
        <dbReference type="Proteomes" id="UP000762676"/>
    </source>
</evidence>
<evidence type="ECO:0008006" key="4">
    <source>
        <dbReference type="Google" id="ProtNLM"/>
    </source>
</evidence>